<protein>
    <submittedName>
        <fullName evidence="2">Uncharacterized protein</fullName>
    </submittedName>
</protein>
<gene>
    <name evidence="2" type="ORF">PLEPLA_LOCUS2989</name>
</gene>
<organism evidence="2 3">
    <name type="scientific">Pleuronectes platessa</name>
    <name type="common">European plaice</name>
    <dbReference type="NCBI Taxonomy" id="8262"/>
    <lineage>
        <taxon>Eukaryota</taxon>
        <taxon>Metazoa</taxon>
        <taxon>Chordata</taxon>
        <taxon>Craniata</taxon>
        <taxon>Vertebrata</taxon>
        <taxon>Euteleostomi</taxon>
        <taxon>Actinopterygii</taxon>
        <taxon>Neopterygii</taxon>
        <taxon>Teleostei</taxon>
        <taxon>Neoteleostei</taxon>
        <taxon>Acanthomorphata</taxon>
        <taxon>Carangaria</taxon>
        <taxon>Pleuronectiformes</taxon>
        <taxon>Pleuronectoidei</taxon>
        <taxon>Pleuronectidae</taxon>
        <taxon>Pleuronectes</taxon>
    </lineage>
</organism>
<sequence length="86" mass="9661">MRLRRTVNSPLKGRGAWQLPFSPSNNKTSGLERRHAAVSWSTAGNEQSTEEEELEAEFRIKPPSQQNVDILSPPSACSRMKAHQFP</sequence>
<evidence type="ECO:0000313" key="2">
    <source>
        <dbReference type="EMBL" id="CAB1415273.1"/>
    </source>
</evidence>
<feature type="region of interest" description="Disordered" evidence="1">
    <location>
        <begin position="1"/>
        <end position="86"/>
    </location>
</feature>
<comment type="caution">
    <text evidence="2">The sequence shown here is derived from an EMBL/GenBank/DDBJ whole genome shotgun (WGS) entry which is preliminary data.</text>
</comment>
<proteinExistence type="predicted"/>
<keyword evidence="3" id="KW-1185">Reference proteome</keyword>
<dbReference type="EMBL" id="CADEAL010000147">
    <property type="protein sequence ID" value="CAB1415273.1"/>
    <property type="molecule type" value="Genomic_DNA"/>
</dbReference>
<name>A0A9N7TPA8_PLEPL</name>
<dbReference type="Proteomes" id="UP001153269">
    <property type="component" value="Unassembled WGS sequence"/>
</dbReference>
<evidence type="ECO:0000313" key="3">
    <source>
        <dbReference type="Proteomes" id="UP001153269"/>
    </source>
</evidence>
<accession>A0A9N7TPA8</accession>
<dbReference type="AlphaFoldDB" id="A0A9N7TPA8"/>
<reference evidence="2" key="1">
    <citation type="submission" date="2020-03" db="EMBL/GenBank/DDBJ databases">
        <authorList>
            <person name="Weist P."/>
        </authorList>
    </citation>
    <scope>NUCLEOTIDE SEQUENCE</scope>
</reference>
<evidence type="ECO:0000256" key="1">
    <source>
        <dbReference type="SAM" id="MobiDB-lite"/>
    </source>
</evidence>